<proteinExistence type="predicted"/>
<dbReference type="OrthoDB" id="443402at2759"/>
<dbReference type="AlphaFoldDB" id="A0A9P8XTY5"/>
<gene>
    <name evidence="2" type="ORF">B0I36DRAFT_368118</name>
</gene>
<feature type="domain" description="DUF7791" evidence="1">
    <location>
        <begin position="209"/>
        <end position="351"/>
    </location>
</feature>
<evidence type="ECO:0000313" key="3">
    <source>
        <dbReference type="Proteomes" id="UP000756346"/>
    </source>
</evidence>
<name>A0A9P8XTY5_9PEZI</name>
<comment type="caution">
    <text evidence="2">The sequence shown here is derived from an EMBL/GenBank/DDBJ whole genome shotgun (WGS) entry which is preliminary data.</text>
</comment>
<dbReference type="InterPro" id="IPR056693">
    <property type="entry name" value="DUF7791"/>
</dbReference>
<evidence type="ECO:0000313" key="2">
    <source>
        <dbReference type="EMBL" id="KAH7018069.1"/>
    </source>
</evidence>
<dbReference type="EMBL" id="JAGTJQ010000011">
    <property type="protein sequence ID" value="KAH7018069.1"/>
    <property type="molecule type" value="Genomic_DNA"/>
</dbReference>
<organism evidence="2 3">
    <name type="scientific">Microdochium trichocladiopsis</name>
    <dbReference type="NCBI Taxonomy" id="1682393"/>
    <lineage>
        <taxon>Eukaryota</taxon>
        <taxon>Fungi</taxon>
        <taxon>Dikarya</taxon>
        <taxon>Ascomycota</taxon>
        <taxon>Pezizomycotina</taxon>
        <taxon>Sordariomycetes</taxon>
        <taxon>Xylariomycetidae</taxon>
        <taxon>Xylariales</taxon>
        <taxon>Microdochiaceae</taxon>
        <taxon>Microdochium</taxon>
    </lineage>
</organism>
<dbReference type="Proteomes" id="UP000756346">
    <property type="component" value="Unassembled WGS sequence"/>
</dbReference>
<protein>
    <recommendedName>
        <fullName evidence="1">DUF7791 domain-containing protein</fullName>
    </recommendedName>
</protein>
<sequence>MSNKDTETDWSESELQAQLLAVIQHYNRPLAFFLDGLDEVYPQDGVLRLCGLLDTIKQLAGASVQVKICLASRPETLISTLLGRFPKLRLENLNHADLQRYATAHITIPPDYNINASSSLTIPRGEALSHRRTLHSHDELAEWLVNTLVGGANGIFLWLCLTVSTVCQALREGETIEDLESRINTLPTQLADLFADMWTRANGNTRQIRKRAASYLQLALYKSRQVPKQSFDCMTMALAMNQNLMRQVLDAASPDPTMIEKLTEACEWSQQDTLARCAGLLRCTRPREVPESEEYAFPWYGGVYGKLQQLSRTDYRCIHRTAFDFFDTTGVGQAILADGEFPGSVALHRSFEADLAYSRLFRHATFICDDRGGAIMQKCVTSYLYLVLSDLWPTGSRVLDADVAETLRLLRQCERLFRLGVLSLSTVTPPRSMRYIQGPFTPGMRTSYGTSSVQREHEFLLELAHSKLKHEAFRFILLLMKDRRRDAYTLSRLLHHACSLEKHFDDAPGMISKRRKSIETLLQWGADTYTAIIYPQNVTQWGDAPAIEVEGTPLRALITSLWYDATQRALQEGYFRKLCDLASLLVAHGANLHEELHVVLEIKRDFIAFRELWRFDLRERRPACSTDDIGHLVVIVAYSFPSILSLIRHICFRDVVFSADGALCDFQWDWQSQGRVLAVVDLNSGRPRESRFLTPPIFCSEDIFPESLLRGSFEELTHLVKFATDCLKEPRVVYNHANIFYGYMHCKTQIPPDIQSGTFHALERIRALAVPVEARRRELRASLGVQTPLEDFEWQNNNEAGPPFTDSDFIQRVQD</sequence>
<dbReference type="PANTHER" id="PTHR10039:SF5">
    <property type="entry name" value="NACHT DOMAIN-CONTAINING PROTEIN"/>
    <property type="match status" value="1"/>
</dbReference>
<dbReference type="RefSeq" id="XP_046006336.1">
    <property type="nucleotide sequence ID" value="XM_046159567.1"/>
</dbReference>
<dbReference type="GeneID" id="70189113"/>
<evidence type="ECO:0000259" key="1">
    <source>
        <dbReference type="Pfam" id="PF25053"/>
    </source>
</evidence>
<accession>A0A9P8XTY5</accession>
<dbReference type="Pfam" id="PF25053">
    <property type="entry name" value="DUF7791"/>
    <property type="match status" value="1"/>
</dbReference>
<dbReference type="PANTHER" id="PTHR10039">
    <property type="entry name" value="AMELOGENIN"/>
    <property type="match status" value="1"/>
</dbReference>
<reference evidence="2" key="1">
    <citation type="journal article" date="2021" name="Nat. Commun.">
        <title>Genetic determinants of endophytism in the Arabidopsis root mycobiome.</title>
        <authorList>
            <person name="Mesny F."/>
            <person name="Miyauchi S."/>
            <person name="Thiergart T."/>
            <person name="Pickel B."/>
            <person name="Atanasova L."/>
            <person name="Karlsson M."/>
            <person name="Huettel B."/>
            <person name="Barry K.W."/>
            <person name="Haridas S."/>
            <person name="Chen C."/>
            <person name="Bauer D."/>
            <person name="Andreopoulos W."/>
            <person name="Pangilinan J."/>
            <person name="LaButti K."/>
            <person name="Riley R."/>
            <person name="Lipzen A."/>
            <person name="Clum A."/>
            <person name="Drula E."/>
            <person name="Henrissat B."/>
            <person name="Kohler A."/>
            <person name="Grigoriev I.V."/>
            <person name="Martin F.M."/>
            <person name="Hacquard S."/>
        </authorList>
    </citation>
    <scope>NUCLEOTIDE SEQUENCE</scope>
    <source>
        <strain evidence="2">MPI-CAGE-CH-0230</strain>
    </source>
</reference>
<keyword evidence="3" id="KW-1185">Reference proteome</keyword>